<dbReference type="InterPro" id="IPR050445">
    <property type="entry name" value="Bact_polysacc_biosynth/exp"/>
</dbReference>
<dbReference type="AlphaFoldDB" id="A0A0A1GTC7"/>
<dbReference type="KEGG" id="lho:LOOC260_106690"/>
<evidence type="ECO:0000313" key="2">
    <source>
        <dbReference type="EMBL" id="BAP85225.1"/>
    </source>
</evidence>
<dbReference type="STRING" id="1291742.LOOC260_106690"/>
<organism evidence="2 3">
    <name type="scientific">Paucilactobacillus hokkaidonensis JCM 18461</name>
    <dbReference type="NCBI Taxonomy" id="1291742"/>
    <lineage>
        <taxon>Bacteria</taxon>
        <taxon>Bacillati</taxon>
        <taxon>Bacillota</taxon>
        <taxon>Bacilli</taxon>
        <taxon>Lactobacillales</taxon>
        <taxon>Lactobacillaceae</taxon>
        <taxon>Paucilactobacillus</taxon>
    </lineage>
</organism>
<reference evidence="2 3" key="1">
    <citation type="submission" date="2014-11" db="EMBL/GenBank/DDBJ databases">
        <title>Complete genome sequence and analysis of Lactobacillus hokkaidonensis LOOC260T.</title>
        <authorList>
            <person name="Tanizawa Y."/>
            <person name="Tohno M."/>
            <person name="Kaminuma E."/>
            <person name="Nakamura Y."/>
            <person name="Arita M."/>
        </authorList>
    </citation>
    <scope>NUCLEOTIDE SEQUENCE [LARGE SCALE GENOMIC DNA]</scope>
    <source>
        <strain evidence="2 3">LOOC260</strain>
    </source>
</reference>
<dbReference type="HOGENOM" id="CLU_113759_0_0_9"/>
<dbReference type="PANTHER" id="PTHR32309">
    <property type="entry name" value="TYROSINE-PROTEIN KINASE"/>
    <property type="match status" value="1"/>
</dbReference>
<name>A0A0A1GTC7_9LACO</name>
<dbReference type="Proteomes" id="UP000031620">
    <property type="component" value="Chromosome"/>
</dbReference>
<evidence type="ECO:0000313" key="3">
    <source>
        <dbReference type="Proteomes" id="UP000031620"/>
    </source>
</evidence>
<keyword evidence="1" id="KW-0472">Membrane</keyword>
<evidence type="ECO:0000256" key="1">
    <source>
        <dbReference type="SAM" id="Phobius"/>
    </source>
</evidence>
<gene>
    <name evidence="2" type="ORF">LOOC260_106690</name>
</gene>
<keyword evidence="1" id="KW-0812">Transmembrane</keyword>
<accession>A0A0A1GTC7</accession>
<sequence length="212" mass="22955">MNHSYTLMDFCKLVLKHIFTIIIFALVFGVLLGGYAKVKQSTTYSARRQMVISHNIEKVKAKDKNSVVLADMQMLNTYAKVADDQSVYNKTAKILAHKYHIKMSARSIAKSVEISPVPQTLIMNITASGKSGSKAVRIANATGVAVKDELPNLVDNTGNIKLLSSAVTSDLKSTTGPSAKKYAALGVAAGLFIGLIVVFGRYTIIDSKESKK</sequence>
<feature type="transmembrane region" description="Helical" evidence="1">
    <location>
        <begin position="18"/>
        <end position="38"/>
    </location>
</feature>
<proteinExistence type="predicted"/>
<keyword evidence="1" id="KW-1133">Transmembrane helix</keyword>
<dbReference type="PANTHER" id="PTHR32309:SF31">
    <property type="entry name" value="CAPSULAR EXOPOLYSACCHARIDE FAMILY"/>
    <property type="match status" value="1"/>
</dbReference>
<feature type="transmembrane region" description="Helical" evidence="1">
    <location>
        <begin position="182"/>
        <end position="204"/>
    </location>
</feature>
<dbReference type="EMBL" id="AP014680">
    <property type="protein sequence ID" value="BAP85225.1"/>
    <property type="molecule type" value="Genomic_DNA"/>
</dbReference>
<protein>
    <submittedName>
        <fullName evidence="2">Lipopolysaccharide biosynthesis protein</fullName>
    </submittedName>
</protein>
<dbReference type="RefSeq" id="WP_041093013.1">
    <property type="nucleotide sequence ID" value="NZ_AP014680.1"/>
</dbReference>